<evidence type="ECO:0000256" key="8">
    <source>
        <dbReference type="PIRSR" id="PIRSR500134-2"/>
    </source>
</evidence>
<dbReference type="InterPro" id="IPR028357">
    <property type="entry name" value="UDPglc_DH_bac"/>
</dbReference>
<dbReference type="InterPro" id="IPR017476">
    <property type="entry name" value="UDP-Glc/GDP-Man"/>
</dbReference>
<dbReference type="SUPFAM" id="SSF52413">
    <property type="entry name" value="UDP-glucose/GDP-mannose dehydrogenase C-terminal domain"/>
    <property type="match status" value="1"/>
</dbReference>
<evidence type="ECO:0000259" key="10">
    <source>
        <dbReference type="SMART" id="SM00984"/>
    </source>
</evidence>
<proteinExistence type="inferred from homology"/>
<dbReference type="PIRSF" id="PIRSF000124">
    <property type="entry name" value="UDPglc_GDPman_dh"/>
    <property type="match status" value="1"/>
</dbReference>
<evidence type="ECO:0000256" key="7">
    <source>
        <dbReference type="PIRNR" id="PIRNR000124"/>
    </source>
</evidence>
<dbReference type="EMBL" id="MFDE01000048">
    <property type="protein sequence ID" value="OGE37238.1"/>
    <property type="molecule type" value="Genomic_DNA"/>
</dbReference>
<comment type="catalytic activity">
    <reaction evidence="6 7">
        <text>UDP-alpha-D-glucose + 2 NAD(+) + H2O = UDP-alpha-D-glucuronate + 2 NADH + 3 H(+)</text>
        <dbReference type="Rhea" id="RHEA:23596"/>
        <dbReference type="ChEBI" id="CHEBI:15377"/>
        <dbReference type="ChEBI" id="CHEBI:15378"/>
        <dbReference type="ChEBI" id="CHEBI:57540"/>
        <dbReference type="ChEBI" id="CHEBI:57945"/>
        <dbReference type="ChEBI" id="CHEBI:58052"/>
        <dbReference type="ChEBI" id="CHEBI:58885"/>
        <dbReference type="EC" id="1.1.1.22"/>
    </reaction>
</comment>
<dbReference type="Proteomes" id="UP000176527">
    <property type="component" value="Unassembled WGS sequence"/>
</dbReference>
<protein>
    <recommendedName>
        <fullName evidence="3 7">UDP-glucose 6-dehydrogenase</fullName>
        <ecNumber evidence="3 7">1.1.1.22</ecNumber>
    </recommendedName>
</protein>
<dbReference type="PIRSF" id="PIRSF500134">
    <property type="entry name" value="UDPglc_DH_bac"/>
    <property type="match status" value="1"/>
</dbReference>
<feature type="binding site" evidence="8">
    <location>
        <position position="204"/>
    </location>
    <ligand>
        <name>substrate</name>
    </ligand>
</feature>
<dbReference type="InterPro" id="IPR014027">
    <property type="entry name" value="UDP-Glc/GDP-Man_DH_C"/>
</dbReference>
<dbReference type="InterPro" id="IPR036291">
    <property type="entry name" value="NAD(P)-bd_dom_sf"/>
</dbReference>
<dbReference type="GO" id="GO:0003979">
    <property type="term" value="F:UDP-glucose 6-dehydrogenase activity"/>
    <property type="evidence" value="ECO:0007669"/>
    <property type="project" value="UniProtKB-EC"/>
</dbReference>
<dbReference type="PANTHER" id="PTHR43750:SF3">
    <property type="entry name" value="UDP-GLUCOSE 6-DEHYDROGENASE TUAD"/>
    <property type="match status" value="1"/>
</dbReference>
<evidence type="ECO:0000256" key="9">
    <source>
        <dbReference type="PIRSR" id="PIRSR500134-3"/>
    </source>
</evidence>
<evidence type="ECO:0000256" key="6">
    <source>
        <dbReference type="ARBA" id="ARBA00047473"/>
    </source>
</evidence>
<dbReference type="EC" id="1.1.1.22" evidence="3 7"/>
<evidence type="ECO:0000256" key="2">
    <source>
        <dbReference type="ARBA" id="ARBA00006601"/>
    </source>
</evidence>
<comment type="pathway">
    <text evidence="1">Nucleotide-sugar biosynthesis; UDP-alpha-D-glucuronate biosynthesis; UDP-alpha-D-glucuronate from UDP-alpha-D-glucose: step 1/1.</text>
</comment>
<dbReference type="GO" id="GO:0051287">
    <property type="term" value="F:NAD binding"/>
    <property type="evidence" value="ECO:0007669"/>
    <property type="project" value="InterPro"/>
</dbReference>
<dbReference type="InterPro" id="IPR008927">
    <property type="entry name" value="6-PGluconate_DH-like_C_sf"/>
</dbReference>
<feature type="binding site" evidence="9">
    <location>
        <position position="328"/>
    </location>
    <ligand>
        <name>NAD(+)</name>
        <dbReference type="ChEBI" id="CHEBI:57540"/>
    </ligand>
</feature>
<comment type="caution">
    <text evidence="11">The sequence shown here is derived from an EMBL/GenBank/DDBJ whole genome shotgun (WGS) entry which is preliminary data.</text>
</comment>
<reference evidence="11 12" key="1">
    <citation type="journal article" date="2016" name="Nat. Commun.">
        <title>Thousands of microbial genomes shed light on interconnected biogeochemical processes in an aquifer system.</title>
        <authorList>
            <person name="Anantharaman K."/>
            <person name="Brown C.T."/>
            <person name="Hug L.A."/>
            <person name="Sharon I."/>
            <person name="Castelle C.J."/>
            <person name="Probst A.J."/>
            <person name="Thomas B.C."/>
            <person name="Singh A."/>
            <person name="Wilkins M.J."/>
            <person name="Karaoz U."/>
            <person name="Brodie E.L."/>
            <person name="Williams K.H."/>
            <person name="Hubbard S.S."/>
            <person name="Banfield J.F."/>
        </authorList>
    </citation>
    <scope>NUCLEOTIDE SEQUENCE [LARGE SCALE GENOMIC DNA]</scope>
</reference>
<dbReference type="Pfam" id="PF03721">
    <property type="entry name" value="UDPG_MGDP_dh_N"/>
    <property type="match status" value="1"/>
</dbReference>
<organism evidence="11 12">
    <name type="scientific">Candidatus Daviesbacteria bacterium RIFCSPHIGHO2_12_FULL_37_11</name>
    <dbReference type="NCBI Taxonomy" id="1797777"/>
    <lineage>
        <taxon>Bacteria</taxon>
        <taxon>Candidatus Daviesiibacteriota</taxon>
    </lineage>
</organism>
<dbReference type="UniPathway" id="UPA00038">
    <property type="reaction ID" value="UER00491"/>
</dbReference>
<dbReference type="PANTHER" id="PTHR43750">
    <property type="entry name" value="UDP-GLUCOSE 6-DEHYDROGENASE TUAD"/>
    <property type="match status" value="1"/>
</dbReference>
<sequence>MKKNDLNIGVLGLWHLGCIYATSLAKKGFKVTGYDINQAVIDNLNAGKTPIFEPGLDILLKNHLIKNLIFTKDPKEAISKKKYIFITLDVPVNDVDELDLKPLNKLFDNLIKYISSNSVIVISSQVPVGTCRKLQERFTRLNKKVSVIYFPENLRLGSAYKSFLEPDRIILGGEKEVLEKFLKDFDFVKFPSFLMSLESAEMSKHALNSYLATCISFSSELGDICELIGASMEDVVKALKSEKRVSVYAPLNPGLGFAGGTLGRDIKTLMSVSEKIGYNPIFLKSVYKVNQIRINNLVEKIKKVLGKIKGKKIGLLGLTYKPGTNTLRRSMSLDLAKKLTKHGVKIHAFDPKVSGMVKGYEFVKIEKKLENFFKDLDIAVLMTEWSEFKNDNVVRNASFMENKVIIDTKNFLDKKSYENHGIKLLRIGEGI</sequence>
<dbReference type="Pfam" id="PF03720">
    <property type="entry name" value="UDPG_MGDP_dh_C"/>
    <property type="match status" value="1"/>
</dbReference>
<feature type="binding site" evidence="8">
    <location>
        <position position="321"/>
    </location>
    <ligand>
        <name>substrate</name>
    </ligand>
</feature>
<dbReference type="GO" id="GO:0006065">
    <property type="term" value="P:UDP-glucuronate biosynthetic process"/>
    <property type="evidence" value="ECO:0007669"/>
    <property type="project" value="UniProtKB-UniPathway"/>
</dbReference>
<evidence type="ECO:0000256" key="5">
    <source>
        <dbReference type="ARBA" id="ARBA00023027"/>
    </source>
</evidence>
<evidence type="ECO:0000313" key="12">
    <source>
        <dbReference type="Proteomes" id="UP000176527"/>
    </source>
</evidence>
<evidence type="ECO:0000256" key="4">
    <source>
        <dbReference type="ARBA" id="ARBA00023002"/>
    </source>
</evidence>
<evidence type="ECO:0000256" key="1">
    <source>
        <dbReference type="ARBA" id="ARBA00004701"/>
    </source>
</evidence>
<dbReference type="InterPro" id="IPR001732">
    <property type="entry name" value="UDP-Glc/GDP-Man_DH_N"/>
</dbReference>
<dbReference type="AlphaFoldDB" id="A0A1F5K8V0"/>
<dbReference type="Gene3D" id="3.40.50.720">
    <property type="entry name" value="NAD(P)-binding Rossmann-like Domain"/>
    <property type="match status" value="2"/>
</dbReference>
<dbReference type="InterPro" id="IPR014026">
    <property type="entry name" value="UDP-Glc/GDP-Man_DH_dimer"/>
</dbReference>
<dbReference type="SUPFAM" id="SSF51735">
    <property type="entry name" value="NAD(P)-binding Rossmann-fold domains"/>
    <property type="match status" value="1"/>
</dbReference>
<keyword evidence="4 7" id="KW-0560">Oxidoreductase</keyword>
<gene>
    <name evidence="11" type="ORF">A3F00_02435</name>
</gene>
<evidence type="ECO:0000256" key="3">
    <source>
        <dbReference type="ARBA" id="ARBA00012954"/>
    </source>
</evidence>
<evidence type="ECO:0000313" key="11">
    <source>
        <dbReference type="EMBL" id="OGE37238.1"/>
    </source>
</evidence>
<keyword evidence="5 7" id="KW-0520">NAD</keyword>
<name>A0A1F5K8V0_9BACT</name>
<accession>A0A1F5K8V0</accession>
<dbReference type="Gene3D" id="1.20.5.100">
    <property type="entry name" value="Cytochrome c1, transmembrane anchor, C-terminal"/>
    <property type="match status" value="1"/>
</dbReference>
<dbReference type="Pfam" id="PF00984">
    <property type="entry name" value="UDPG_MGDP_dh"/>
    <property type="match status" value="1"/>
</dbReference>
<feature type="domain" description="UDP-glucose/GDP-mannose dehydrogenase C-terminal" evidence="10">
    <location>
        <begin position="314"/>
        <end position="414"/>
    </location>
</feature>
<dbReference type="SMART" id="SM00984">
    <property type="entry name" value="UDPG_MGDP_dh_C"/>
    <property type="match status" value="1"/>
</dbReference>
<dbReference type="GO" id="GO:0000271">
    <property type="term" value="P:polysaccharide biosynthetic process"/>
    <property type="evidence" value="ECO:0007669"/>
    <property type="project" value="InterPro"/>
</dbReference>
<dbReference type="NCBIfam" id="TIGR03026">
    <property type="entry name" value="NDP-sugDHase"/>
    <property type="match status" value="1"/>
</dbReference>
<dbReference type="InterPro" id="IPR036220">
    <property type="entry name" value="UDP-Glc/GDP-Man_DH_C_sf"/>
</dbReference>
<comment type="similarity">
    <text evidence="2 7">Belongs to the UDP-glucose/GDP-mannose dehydrogenase family.</text>
</comment>
<dbReference type="SUPFAM" id="SSF48179">
    <property type="entry name" value="6-phosphogluconate dehydrogenase C-terminal domain-like"/>
    <property type="match status" value="1"/>
</dbReference>
<feature type="binding site" evidence="9">
    <location>
        <position position="35"/>
    </location>
    <ligand>
        <name>NAD(+)</name>
        <dbReference type="ChEBI" id="CHEBI:57540"/>
    </ligand>
</feature>